<evidence type="ECO:0000256" key="3">
    <source>
        <dbReference type="ARBA" id="ARBA00022755"/>
    </source>
</evidence>
<dbReference type="EMBL" id="BFFO01000002">
    <property type="protein sequence ID" value="GBG96199.1"/>
    <property type="molecule type" value="Genomic_DNA"/>
</dbReference>
<protein>
    <recommendedName>
        <fullName evidence="4">Phosphoribosylglycinamide formyltransferase</fullName>
        <ecNumber evidence="4">2.1.2.2</ecNumber>
    </recommendedName>
    <alternativeName>
        <fullName evidence="4">5'-phosphoribosylglycinamide transformylase</fullName>
    </alternativeName>
    <alternativeName>
        <fullName evidence="4">GAR transformylase</fullName>
        <shortName evidence="4">GART</shortName>
    </alternativeName>
</protein>
<dbReference type="AlphaFoldDB" id="A0A2R5HDS0"/>
<dbReference type="InterPro" id="IPR002376">
    <property type="entry name" value="Formyl_transf_N"/>
</dbReference>
<dbReference type="InterPro" id="IPR036477">
    <property type="entry name" value="Formyl_transf_N_sf"/>
</dbReference>
<keyword evidence="3 4" id="KW-0658">Purine biosynthesis</keyword>
<dbReference type="RefSeq" id="WP_109245192.1">
    <property type="nucleotide sequence ID" value="NZ_BFFO01000002.1"/>
</dbReference>
<organism evidence="6 7">
    <name type="scientific">Lactococcus termiticola</name>
    <dbReference type="NCBI Taxonomy" id="2169526"/>
    <lineage>
        <taxon>Bacteria</taxon>
        <taxon>Bacillati</taxon>
        <taxon>Bacillota</taxon>
        <taxon>Bacilli</taxon>
        <taxon>Lactobacillales</taxon>
        <taxon>Streptococcaceae</taxon>
        <taxon>Lactococcus</taxon>
    </lineage>
</organism>
<dbReference type="UniPathway" id="UPA00074">
    <property type="reaction ID" value="UER00126"/>
</dbReference>
<dbReference type="GO" id="GO:0005829">
    <property type="term" value="C:cytosol"/>
    <property type="evidence" value="ECO:0007669"/>
    <property type="project" value="TreeGrafter"/>
</dbReference>
<dbReference type="EC" id="2.1.2.2" evidence="4"/>
<feature type="binding site" evidence="4">
    <location>
        <position position="101"/>
    </location>
    <ligand>
        <name>(6R)-10-formyltetrahydrofolate</name>
        <dbReference type="ChEBI" id="CHEBI:195366"/>
    </ligand>
</feature>
<dbReference type="GO" id="GO:0006189">
    <property type="term" value="P:'de novo' IMP biosynthetic process"/>
    <property type="evidence" value="ECO:0007669"/>
    <property type="project" value="UniProtKB-UniRule"/>
</dbReference>
<feature type="binding site" evidence="4">
    <location>
        <begin position="11"/>
        <end position="13"/>
    </location>
    <ligand>
        <name>N(1)-(5-phospho-beta-D-ribosyl)glycinamide</name>
        <dbReference type="ChEBI" id="CHEBI:143788"/>
    </ligand>
</feature>
<dbReference type="CDD" id="cd08645">
    <property type="entry name" value="FMT_core_GART"/>
    <property type="match status" value="1"/>
</dbReference>
<dbReference type="NCBIfam" id="TIGR00639">
    <property type="entry name" value="PurN"/>
    <property type="match status" value="1"/>
</dbReference>
<comment type="similarity">
    <text evidence="4">Belongs to the GART family.</text>
</comment>
<dbReference type="Pfam" id="PF00551">
    <property type="entry name" value="Formyl_trans_N"/>
    <property type="match status" value="1"/>
</dbReference>
<feature type="binding site" evidence="4">
    <location>
        <position position="59"/>
    </location>
    <ligand>
        <name>(6R)-10-formyltetrahydrofolate</name>
        <dbReference type="ChEBI" id="CHEBI:195366"/>
    </ligand>
</feature>
<evidence type="ECO:0000256" key="4">
    <source>
        <dbReference type="HAMAP-Rule" id="MF_01930"/>
    </source>
</evidence>
<dbReference type="SUPFAM" id="SSF53328">
    <property type="entry name" value="Formyltransferase"/>
    <property type="match status" value="1"/>
</dbReference>
<dbReference type="GO" id="GO:0004644">
    <property type="term" value="F:phosphoribosylglycinamide formyltransferase activity"/>
    <property type="evidence" value="ECO:0007669"/>
    <property type="project" value="UniProtKB-UniRule"/>
</dbReference>
<dbReference type="Proteomes" id="UP000245021">
    <property type="component" value="Unassembled WGS sequence"/>
</dbReference>
<comment type="function">
    <text evidence="4">Catalyzes the transfer of a formyl group from 10-formyltetrahydrofolate to 5-phospho-ribosyl-glycinamide (GAR), producing 5-phospho-ribosyl-N-formylglycinamide (FGAR) and tetrahydrofolate.</text>
</comment>
<evidence type="ECO:0000259" key="5">
    <source>
        <dbReference type="Pfam" id="PF00551"/>
    </source>
</evidence>
<dbReference type="HAMAP" id="MF_01930">
    <property type="entry name" value="PurN"/>
    <property type="match status" value="1"/>
</dbReference>
<feature type="domain" description="Formyl transferase N-terminal" evidence="5">
    <location>
        <begin position="1"/>
        <end position="174"/>
    </location>
</feature>
<dbReference type="Gene3D" id="3.40.50.170">
    <property type="entry name" value="Formyl transferase, N-terminal domain"/>
    <property type="match status" value="1"/>
</dbReference>
<feature type="active site" description="Proton donor" evidence="4">
    <location>
        <position position="103"/>
    </location>
</feature>
<accession>A0A2R5HDS0</accession>
<name>A0A2R5HDS0_9LACT</name>
<evidence type="ECO:0000256" key="1">
    <source>
        <dbReference type="ARBA" id="ARBA00005054"/>
    </source>
</evidence>
<evidence type="ECO:0000313" key="6">
    <source>
        <dbReference type="EMBL" id="GBG96199.1"/>
    </source>
</evidence>
<dbReference type="OrthoDB" id="9806170at2"/>
<comment type="catalytic activity">
    <reaction evidence="4">
        <text>N(1)-(5-phospho-beta-D-ribosyl)glycinamide + (6R)-10-formyltetrahydrofolate = N(2)-formyl-N(1)-(5-phospho-beta-D-ribosyl)glycinamide + (6S)-5,6,7,8-tetrahydrofolate + H(+)</text>
        <dbReference type="Rhea" id="RHEA:15053"/>
        <dbReference type="ChEBI" id="CHEBI:15378"/>
        <dbReference type="ChEBI" id="CHEBI:57453"/>
        <dbReference type="ChEBI" id="CHEBI:143788"/>
        <dbReference type="ChEBI" id="CHEBI:147286"/>
        <dbReference type="ChEBI" id="CHEBI:195366"/>
        <dbReference type="EC" id="2.1.2.2"/>
    </reaction>
</comment>
<dbReference type="PANTHER" id="PTHR43369:SF2">
    <property type="entry name" value="PHOSPHORIBOSYLGLYCINAMIDE FORMYLTRANSFERASE"/>
    <property type="match status" value="1"/>
</dbReference>
<keyword evidence="2 4" id="KW-0808">Transferase</keyword>
<comment type="pathway">
    <text evidence="1 4">Purine metabolism; IMP biosynthesis via de novo pathway; N(2)-formyl-N(1)-(5-phospho-D-ribosyl)glycinamide from N(1)-(5-phospho-D-ribosyl)glycinamide (10-formyl THF route): step 1/1.</text>
</comment>
<sequence length="183" mass="20621">MRIAIFASGNGTNAEALAKAFPDQVKLIFSDHRDAYVLERAERLGIMTEAFELREFDGKRAYEEAIVALLEAQKIDLVCLAGYMKIISQTLLSAYEGRIINIHPSYLPAFGGTPHAIEESWQAKSGLGVTVHLVDAGVDTGMIIAQRKVPYMEKLEDYEVRLHQVEHELYPEVIKNWIEKEQS</sequence>
<keyword evidence="7" id="KW-1185">Reference proteome</keyword>
<reference evidence="6 7" key="1">
    <citation type="journal article" date="2018" name="Genome Announc.">
        <title>Draft Genome Sequence of Lactococcus sp. Strain NtB2 (JCM 32569), Isolated from the Gut of the Higher Termite Nasutitermes takasagoensis.</title>
        <authorList>
            <person name="Noda S."/>
            <person name="Aihara C."/>
            <person name="Yuki M."/>
            <person name="Ohkuma M."/>
        </authorList>
    </citation>
    <scope>NUCLEOTIDE SEQUENCE [LARGE SCALE GENOMIC DNA]</scope>
    <source>
        <strain evidence="6 7">NtB2</strain>
    </source>
</reference>
<evidence type="ECO:0000256" key="2">
    <source>
        <dbReference type="ARBA" id="ARBA00022679"/>
    </source>
</evidence>
<feature type="site" description="Raises pKa of active site His" evidence="4">
    <location>
        <position position="139"/>
    </location>
</feature>
<dbReference type="PANTHER" id="PTHR43369">
    <property type="entry name" value="PHOSPHORIBOSYLGLYCINAMIDE FORMYLTRANSFERASE"/>
    <property type="match status" value="1"/>
</dbReference>
<feature type="binding site" evidence="4">
    <location>
        <begin position="84"/>
        <end position="87"/>
    </location>
    <ligand>
        <name>(6R)-10-formyltetrahydrofolate</name>
        <dbReference type="ChEBI" id="CHEBI:195366"/>
    </ligand>
</feature>
<proteinExistence type="inferred from homology"/>
<comment type="caution">
    <text evidence="6">The sequence shown here is derived from an EMBL/GenBank/DDBJ whole genome shotgun (WGS) entry which is preliminary data.</text>
</comment>
<dbReference type="InterPro" id="IPR004607">
    <property type="entry name" value="GART"/>
</dbReference>
<evidence type="ECO:0000313" key="7">
    <source>
        <dbReference type="Proteomes" id="UP000245021"/>
    </source>
</evidence>
<gene>
    <name evidence="4 6" type="primary">purN</name>
    <name evidence="6" type="ORF">NtB2_00310</name>
</gene>